<keyword evidence="4" id="KW-1185">Reference proteome</keyword>
<dbReference type="RefSeq" id="XP_004829183.1">
    <property type="nucleotide sequence ID" value="XM_004829126.1"/>
</dbReference>
<dbReference type="Proteomes" id="UP000031512">
    <property type="component" value="Chromosome 1"/>
</dbReference>
<dbReference type="InterPro" id="IPR007717">
    <property type="entry name" value="NPL4_C"/>
</dbReference>
<dbReference type="eggNOG" id="KOG2834">
    <property type="taxonomic scope" value="Eukaryota"/>
</dbReference>
<feature type="domain" description="Nuclear pore localisation protein NPL4 C-terminal" evidence="2">
    <location>
        <begin position="123"/>
        <end position="350"/>
    </location>
</feature>
<dbReference type="Gene3D" id="3.40.140.10">
    <property type="entry name" value="Cytidine Deaminase, domain 2"/>
    <property type="match status" value="1"/>
</dbReference>
<dbReference type="PANTHER" id="PTHR12710">
    <property type="entry name" value="NUCLEAR PROTEIN LOCALIZATION 4"/>
    <property type="match status" value="1"/>
</dbReference>
<dbReference type="OrthoDB" id="10251089at2759"/>
<dbReference type="VEuPathDB" id="PiroplasmaDB:BEWA_023660"/>
<dbReference type="InterPro" id="IPR007716">
    <property type="entry name" value="NPL4_Zn-bd_put"/>
</dbReference>
<evidence type="ECO:0000313" key="3">
    <source>
        <dbReference type="EMBL" id="AFZ79517.1"/>
    </source>
</evidence>
<dbReference type="GeneID" id="15806161"/>
<dbReference type="GO" id="GO:0031625">
    <property type="term" value="F:ubiquitin protein ligase binding"/>
    <property type="evidence" value="ECO:0007669"/>
    <property type="project" value="TreeGrafter"/>
</dbReference>
<dbReference type="GO" id="GO:0043130">
    <property type="term" value="F:ubiquitin binding"/>
    <property type="evidence" value="ECO:0007669"/>
    <property type="project" value="TreeGrafter"/>
</dbReference>
<dbReference type="CDD" id="cd08061">
    <property type="entry name" value="MPN_NPL4"/>
    <property type="match status" value="1"/>
</dbReference>
<name>L0AV79_THEEQ</name>
<feature type="domain" description="NPL4 zinc-binding putative" evidence="1">
    <location>
        <begin position="77"/>
        <end position="114"/>
    </location>
</feature>
<evidence type="ECO:0000313" key="4">
    <source>
        <dbReference type="Proteomes" id="UP000031512"/>
    </source>
</evidence>
<dbReference type="AlphaFoldDB" id="L0AV79"/>
<reference evidence="3 4" key="1">
    <citation type="journal article" date="2012" name="BMC Genomics">
        <title>Comparative genomic analysis and phylogenetic position of Theileria equi.</title>
        <authorList>
            <person name="Kappmeyer L.S."/>
            <person name="Thiagarajan M."/>
            <person name="Herndon D.R."/>
            <person name="Ramsay J.D."/>
            <person name="Caler E."/>
            <person name="Djikeng A."/>
            <person name="Gillespie J.J."/>
            <person name="Lau A.O."/>
            <person name="Roalson E.H."/>
            <person name="Silva J.C."/>
            <person name="Silva M.G."/>
            <person name="Suarez C.E."/>
            <person name="Ueti M.W."/>
            <person name="Nene V.M."/>
            <person name="Mealey R.H."/>
            <person name="Knowles D.P."/>
            <person name="Brayton K.A."/>
        </authorList>
    </citation>
    <scope>NUCLEOTIDE SEQUENCE [LARGE SCALE GENOMIC DNA]</scope>
    <source>
        <strain evidence="3 4">WA</strain>
    </source>
</reference>
<dbReference type="EMBL" id="CP001669">
    <property type="protein sequence ID" value="AFZ79517.1"/>
    <property type="molecule type" value="Genomic_DNA"/>
</dbReference>
<dbReference type="GO" id="GO:0005634">
    <property type="term" value="C:nucleus"/>
    <property type="evidence" value="ECO:0007669"/>
    <property type="project" value="TreeGrafter"/>
</dbReference>
<dbReference type="GO" id="GO:0006511">
    <property type="term" value="P:ubiquitin-dependent protein catabolic process"/>
    <property type="evidence" value="ECO:0007669"/>
    <property type="project" value="InterPro"/>
</dbReference>
<gene>
    <name evidence="3" type="ORF">BEWA_023660</name>
</gene>
<organism evidence="3 4">
    <name type="scientific">Theileria equi strain WA</name>
    <dbReference type="NCBI Taxonomy" id="1537102"/>
    <lineage>
        <taxon>Eukaryota</taxon>
        <taxon>Sar</taxon>
        <taxon>Alveolata</taxon>
        <taxon>Apicomplexa</taxon>
        <taxon>Aconoidasida</taxon>
        <taxon>Piroplasmida</taxon>
        <taxon>Theileriidae</taxon>
        <taxon>Theileria</taxon>
    </lineage>
</organism>
<dbReference type="KEGG" id="beq:BEWA_023660"/>
<dbReference type="InterPro" id="IPR016563">
    <property type="entry name" value="Npl4"/>
</dbReference>
<protein>
    <submittedName>
        <fullName evidence="3">Uncharacterized protein</fullName>
    </submittedName>
</protein>
<sequence length="384" mass="43924">MTAESVYPACSLHPSPIHSATQFTFSHPLYSYQYTAEPEKNEPRFKSFDAFLQDNGYSIGDLALKQSYRPVEIQRGCMNKLPVGITIKHQKYRHVDHIEFMNVEEMKNFANYWIDTLEMAEQRAGWLYGYYIEDSHYPLGIRAVCEAIYEPPQRSFMEYSELLSDPFLNTVDRIANKLGLERIGYIFTHLPRENVMTPKDIIDAAKRQLDTAKDIHYTGYPVSTHVTCTMCPDGEGKPVLNAFMASDSAMALLRDGMFSEEQNDIKMVEIRKASSSFEILPQIFESGKEVSSFDSDWLIVRVNDSAPIHPMPFFKHTGFPRENREVSTDVNIWKYTNTPCDFHLLLYIANTLDVDTALAVCDSILKGEEVDGLIWDLLGGMQNE</sequence>
<proteinExistence type="predicted"/>
<dbReference type="Pfam" id="PF05021">
    <property type="entry name" value="NPL4"/>
    <property type="match status" value="1"/>
</dbReference>
<dbReference type="Pfam" id="PF05020">
    <property type="entry name" value="zf-NPL4"/>
    <property type="match status" value="1"/>
</dbReference>
<dbReference type="STRING" id="1537102.L0AV79"/>
<evidence type="ECO:0000259" key="2">
    <source>
        <dbReference type="Pfam" id="PF05021"/>
    </source>
</evidence>
<evidence type="ECO:0000259" key="1">
    <source>
        <dbReference type="Pfam" id="PF05020"/>
    </source>
</evidence>
<accession>L0AV79</accession>
<dbReference type="PANTHER" id="PTHR12710:SF0">
    <property type="entry name" value="NUCLEAR PROTEIN LOCALIZATION PROTEIN 4 HOMOLOG"/>
    <property type="match status" value="1"/>
</dbReference>